<dbReference type="Proteomes" id="UP000483432">
    <property type="component" value="Unassembled WGS sequence"/>
</dbReference>
<evidence type="ECO:0000313" key="2">
    <source>
        <dbReference type="EMBL" id="NDP47858.1"/>
    </source>
</evidence>
<reference evidence="2 3" key="1">
    <citation type="submission" date="2019-09" db="EMBL/GenBank/DDBJ databases">
        <title>H2 Metabolism Revealed by Metagenomic Analysis in Subglacial Sediment of East Antarctica.</title>
        <authorList>
            <person name="Yang Z."/>
            <person name="Zhang Y."/>
            <person name="Lv Y."/>
            <person name="Yan W."/>
            <person name="Xiao X."/>
            <person name="Sun B."/>
            <person name="Ma H."/>
        </authorList>
    </citation>
    <scope>NUCLEOTIDE SEQUENCE [LARGE SCALE GENOMIC DNA]</scope>
    <source>
        <strain evidence="2">Bin2_2</strain>
    </source>
</reference>
<feature type="non-terminal residue" evidence="2">
    <location>
        <position position="1"/>
    </location>
</feature>
<accession>A0A7C9JWG7</accession>
<feature type="compositionally biased region" description="Polar residues" evidence="1">
    <location>
        <begin position="189"/>
        <end position="208"/>
    </location>
</feature>
<name>A0A7C9JWG7_9PROT</name>
<sequence>PQAARQAEPRQKDNRAEGANAESARPPRQPRQPKPRPEAESAPQAAVLVDAPPEAGSEEKREPRSRRGRGNRRPRDARPETVGEESQNAALETGASNAPAAFHGTVEVAGSPKRAPTPALPTQQAFQLDAAHTPSAQAPAVSAPPANVRSNLQQVETQGVAANATESGEASRPRRRRRPAAKPEAESVSLMQVETSAPVTRVSETSTADAPHPTRRRSRPPVSTTQEPLIQVETQDK</sequence>
<feature type="compositionally biased region" description="Polar residues" evidence="1">
    <location>
        <begin position="148"/>
        <end position="157"/>
    </location>
</feature>
<proteinExistence type="predicted"/>
<dbReference type="AlphaFoldDB" id="A0A7C9JWG7"/>
<evidence type="ECO:0000313" key="3">
    <source>
        <dbReference type="Proteomes" id="UP000483432"/>
    </source>
</evidence>
<dbReference type="EMBL" id="JAAFGW010000062">
    <property type="protein sequence ID" value="NDP47858.1"/>
    <property type="molecule type" value="Genomic_DNA"/>
</dbReference>
<feature type="compositionally biased region" description="Basic and acidic residues" evidence="1">
    <location>
        <begin position="7"/>
        <end position="16"/>
    </location>
</feature>
<evidence type="ECO:0000256" key="1">
    <source>
        <dbReference type="SAM" id="MobiDB-lite"/>
    </source>
</evidence>
<feature type="compositionally biased region" description="Low complexity" evidence="1">
    <location>
        <begin position="134"/>
        <end position="146"/>
    </location>
</feature>
<gene>
    <name evidence="2" type="ORF">GZ085_05585</name>
</gene>
<protein>
    <submittedName>
        <fullName evidence="2">Ribonuclease E/G</fullName>
    </submittedName>
</protein>
<feature type="compositionally biased region" description="Basic residues" evidence="1">
    <location>
        <begin position="63"/>
        <end position="72"/>
    </location>
</feature>
<comment type="caution">
    <text evidence="2">The sequence shown here is derived from an EMBL/GenBank/DDBJ whole genome shotgun (WGS) entry which is preliminary data.</text>
</comment>
<feature type="region of interest" description="Disordered" evidence="1">
    <location>
        <begin position="1"/>
        <end position="237"/>
    </location>
</feature>
<organism evidence="2 3">
    <name type="scientific">Sulfuriferula multivorans</name>
    <dbReference type="NCBI Taxonomy" id="1559896"/>
    <lineage>
        <taxon>Bacteria</taxon>
        <taxon>Pseudomonadati</taxon>
        <taxon>Pseudomonadota</taxon>
        <taxon>Betaproteobacteria</taxon>
        <taxon>Nitrosomonadales</taxon>
        <taxon>Sulfuricellaceae</taxon>
        <taxon>Sulfuriferula</taxon>
    </lineage>
</organism>
<feature type="compositionally biased region" description="Polar residues" evidence="1">
    <location>
        <begin position="84"/>
        <end position="96"/>
    </location>
</feature>